<feature type="region of interest" description="Disordered" evidence="1">
    <location>
        <begin position="23"/>
        <end position="55"/>
    </location>
</feature>
<feature type="compositionally biased region" description="Low complexity" evidence="1">
    <location>
        <begin position="26"/>
        <end position="49"/>
    </location>
</feature>
<proteinExistence type="predicted"/>
<dbReference type="EMBL" id="BLLK01000047">
    <property type="protein sequence ID" value="GFH55326.1"/>
    <property type="molecule type" value="Genomic_DNA"/>
</dbReference>
<gene>
    <name evidence="2" type="ORF">CTEN210_11802</name>
</gene>
<evidence type="ECO:0000313" key="2">
    <source>
        <dbReference type="EMBL" id="GFH55326.1"/>
    </source>
</evidence>
<evidence type="ECO:0000256" key="1">
    <source>
        <dbReference type="SAM" id="MobiDB-lite"/>
    </source>
</evidence>
<dbReference type="AlphaFoldDB" id="A0AAD3D1Z0"/>
<evidence type="ECO:0000313" key="3">
    <source>
        <dbReference type="Proteomes" id="UP001054902"/>
    </source>
</evidence>
<reference evidence="2 3" key="1">
    <citation type="journal article" date="2021" name="Sci. Rep.">
        <title>The genome of the diatom Chaetoceros tenuissimus carries an ancient integrated fragment of an extant virus.</title>
        <authorList>
            <person name="Hongo Y."/>
            <person name="Kimura K."/>
            <person name="Takaki Y."/>
            <person name="Yoshida Y."/>
            <person name="Baba S."/>
            <person name="Kobayashi G."/>
            <person name="Nagasaki K."/>
            <person name="Hano T."/>
            <person name="Tomaru Y."/>
        </authorList>
    </citation>
    <scope>NUCLEOTIDE SEQUENCE [LARGE SCALE GENOMIC DNA]</scope>
    <source>
        <strain evidence="2 3">NIES-3715</strain>
    </source>
</reference>
<sequence>MIRQEDQEESVYSIMSHSLPKCFQQSSTTPSYSRSSSSTPPISIAESTSDSMSETIDGSISSMEQYYNEKTWAMYYRIVNQRKLQQAYRKNILGHAMKLTKRRVKSISNIQHQNDVCQECDVKEEEKLPCIFCLKEAVFELEMDKNDRTSNIKHCIATQRNINQVLYSNALSQIMISNVNNRVFDNL</sequence>
<dbReference type="Proteomes" id="UP001054902">
    <property type="component" value="Unassembled WGS sequence"/>
</dbReference>
<name>A0AAD3D1Z0_9STRA</name>
<protein>
    <submittedName>
        <fullName evidence="2">Uncharacterized protein</fullName>
    </submittedName>
</protein>
<accession>A0AAD3D1Z0</accession>
<keyword evidence="3" id="KW-1185">Reference proteome</keyword>
<comment type="caution">
    <text evidence="2">The sequence shown here is derived from an EMBL/GenBank/DDBJ whole genome shotgun (WGS) entry which is preliminary data.</text>
</comment>
<organism evidence="2 3">
    <name type="scientific">Chaetoceros tenuissimus</name>
    <dbReference type="NCBI Taxonomy" id="426638"/>
    <lineage>
        <taxon>Eukaryota</taxon>
        <taxon>Sar</taxon>
        <taxon>Stramenopiles</taxon>
        <taxon>Ochrophyta</taxon>
        <taxon>Bacillariophyta</taxon>
        <taxon>Coscinodiscophyceae</taxon>
        <taxon>Chaetocerotophycidae</taxon>
        <taxon>Chaetocerotales</taxon>
        <taxon>Chaetocerotaceae</taxon>
        <taxon>Chaetoceros</taxon>
    </lineage>
</organism>